<reference evidence="2 3" key="1">
    <citation type="submission" date="2018-06" db="EMBL/GenBank/DDBJ databases">
        <title>Whole genome sequencing of Candida tropicalis (genome annotated by CSBL at Korea University).</title>
        <authorList>
            <person name="Ahn J."/>
        </authorList>
    </citation>
    <scope>NUCLEOTIDE SEQUENCE [LARGE SCALE GENOMIC DNA]</scope>
    <source>
        <strain evidence="2 3">ATCC 20962</strain>
    </source>
</reference>
<evidence type="ECO:0000313" key="3">
    <source>
        <dbReference type="Proteomes" id="UP000253472"/>
    </source>
</evidence>
<evidence type="ECO:0000256" key="1">
    <source>
        <dbReference type="SAM" id="MobiDB-lite"/>
    </source>
</evidence>
<dbReference type="EMBL" id="QLNQ01000026">
    <property type="protein sequence ID" value="RCK60766.1"/>
    <property type="molecule type" value="Genomic_DNA"/>
</dbReference>
<accession>A0A367Y4G2</accession>
<proteinExistence type="predicted"/>
<feature type="region of interest" description="Disordered" evidence="1">
    <location>
        <begin position="168"/>
        <end position="252"/>
    </location>
</feature>
<feature type="compositionally biased region" description="Basic residues" evidence="1">
    <location>
        <begin position="208"/>
        <end position="221"/>
    </location>
</feature>
<feature type="compositionally biased region" description="Basic and acidic residues" evidence="1">
    <location>
        <begin position="191"/>
        <end position="207"/>
    </location>
</feature>
<comment type="caution">
    <text evidence="2">The sequence shown here is derived from an EMBL/GenBank/DDBJ whole genome shotgun (WGS) entry which is preliminary data.</text>
</comment>
<dbReference type="AlphaFoldDB" id="A0A367Y4G2"/>
<evidence type="ECO:0000313" key="2">
    <source>
        <dbReference type="EMBL" id="RCK60766.1"/>
    </source>
</evidence>
<feature type="compositionally biased region" description="Basic residues" evidence="1">
    <location>
        <begin position="169"/>
        <end position="190"/>
    </location>
</feature>
<gene>
    <name evidence="2" type="ORF">Cantr_08050</name>
</gene>
<dbReference type="InterPro" id="IPR018555">
    <property type="entry name" value="C630.06c-like"/>
</dbReference>
<dbReference type="Pfam" id="PF09428">
    <property type="entry name" value="DUF2011"/>
    <property type="match status" value="1"/>
</dbReference>
<dbReference type="STRING" id="5486.A0A367Y4G2"/>
<protein>
    <submittedName>
        <fullName evidence="2">Uncharacterized protein</fullName>
    </submittedName>
</protein>
<organism evidence="2 3">
    <name type="scientific">Candida viswanathii</name>
    <dbReference type="NCBI Taxonomy" id="5486"/>
    <lineage>
        <taxon>Eukaryota</taxon>
        <taxon>Fungi</taxon>
        <taxon>Dikarya</taxon>
        <taxon>Ascomycota</taxon>
        <taxon>Saccharomycotina</taxon>
        <taxon>Pichiomycetes</taxon>
        <taxon>Debaryomycetaceae</taxon>
        <taxon>Candida/Lodderomyces clade</taxon>
        <taxon>Candida</taxon>
    </lineage>
</organism>
<feature type="compositionally biased region" description="Basic residues" evidence="1">
    <location>
        <begin position="243"/>
        <end position="252"/>
    </location>
</feature>
<dbReference type="Proteomes" id="UP000253472">
    <property type="component" value="Unassembled WGS sequence"/>
</dbReference>
<keyword evidence="3" id="KW-1185">Reference proteome</keyword>
<sequence>MTDQKKITRSSLYDLQSDYESDGSEYVAPQLDLEFIEVEPTPEAATNDEDDKAIDLVEETQDDEFEFPLFASAMEVDTKPVEEERGRSKESGIMKVSLREQSEERIVNERPESYYFAKYTDMEKQQFEACCVTGEDIYKQLYFVDTQPWKCLDLNKHNAKIEIEIRREKERKRKHRPGKKKREVRVACHQRKLERAKAKKKEEEEKKRQLKKQRYQMKKSFGKGNNGTFQKRKQKPVSGKTKQLAKPKYRTE</sequence>
<name>A0A367Y4G2_9ASCO</name>
<dbReference type="OrthoDB" id="3994490at2759"/>